<evidence type="ECO:0000313" key="1">
    <source>
        <dbReference type="EMBL" id="JAP89068.1"/>
    </source>
</evidence>
<name>A0A146JXY3_9EUKA</name>
<gene>
    <name evidence="1" type="ORF">TPC1_31437</name>
</gene>
<protein>
    <submittedName>
        <fullName evidence="1">Uncharacterized protein</fullName>
    </submittedName>
</protein>
<proteinExistence type="predicted"/>
<reference evidence="1" key="1">
    <citation type="submission" date="2015-07" db="EMBL/GenBank/DDBJ databases">
        <title>Adaptation to a free-living lifestyle via gene acquisitions in the diplomonad Trepomonas sp. PC1.</title>
        <authorList>
            <person name="Xu F."/>
            <person name="Jerlstrom-Hultqvist J."/>
            <person name="Kolisko M."/>
            <person name="Simpson A.G.B."/>
            <person name="Roger A.J."/>
            <person name="Svard S.G."/>
            <person name="Andersson J.O."/>
        </authorList>
    </citation>
    <scope>NUCLEOTIDE SEQUENCE</scope>
    <source>
        <strain evidence="1">PC1</strain>
    </source>
</reference>
<dbReference type="EMBL" id="GDID01007538">
    <property type="protein sequence ID" value="JAP89068.1"/>
    <property type="molecule type" value="Transcribed_RNA"/>
</dbReference>
<sequence>QFIEWSFEQQYYQFNQKIVEPTVSISNLLQLEVFTPIISLFQRDLQQYVRFSLEQNLVNTIMKHSSDENVHFILIPHNLLSTLSEDQLNQILRSHQDSYQDGDLCSVYVNKLEQPSNLYLELNKAKLVYYITGVFPMLTKQKTIKLISESENIFIHNILAQNQISYSQVQVRKRFLRNIKAKSTFYIAYQTKKELSIAQISQFHFDPTLKFAVKYDKNTLLNAAQILVSAGQTLPQQVNINLDCCQKELDFELFAFQDKPEVIDSAIQPSVYKWKIKIQNKFLKAMPKNEEETEIIEEITPFLKWNIQLIYDTDEIIKITNSAIVIDPQYKKRQELKERSRKTSLFQGICDALNE</sequence>
<accession>A0A146JXY3</accession>
<dbReference type="AlphaFoldDB" id="A0A146JXY3"/>
<organism evidence="1">
    <name type="scientific">Trepomonas sp. PC1</name>
    <dbReference type="NCBI Taxonomy" id="1076344"/>
    <lineage>
        <taxon>Eukaryota</taxon>
        <taxon>Metamonada</taxon>
        <taxon>Diplomonadida</taxon>
        <taxon>Hexamitidae</taxon>
        <taxon>Hexamitinae</taxon>
        <taxon>Trepomonas</taxon>
    </lineage>
</organism>
<feature type="non-terminal residue" evidence="1">
    <location>
        <position position="1"/>
    </location>
</feature>